<keyword evidence="2" id="KW-1133">Transmembrane helix</keyword>
<evidence type="ECO:0000313" key="5">
    <source>
        <dbReference type="Proteomes" id="UP000184226"/>
    </source>
</evidence>
<evidence type="ECO:0000313" key="4">
    <source>
        <dbReference type="EMBL" id="SHI37631.1"/>
    </source>
</evidence>
<feature type="domain" description="Anti-sigma K factor RskA C-terminal" evidence="3">
    <location>
        <begin position="202"/>
        <end position="331"/>
    </location>
</feature>
<dbReference type="OrthoDB" id="5298046at2"/>
<accession>A0A1M6AMH1</accession>
<organism evidence="4 5">
    <name type="scientific">Pollutimonas bauzanensis</name>
    <dbReference type="NCBI Taxonomy" id="658167"/>
    <lineage>
        <taxon>Bacteria</taxon>
        <taxon>Pseudomonadati</taxon>
        <taxon>Pseudomonadota</taxon>
        <taxon>Betaproteobacteria</taxon>
        <taxon>Burkholderiales</taxon>
        <taxon>Alcaligenaceae</taxon>
        <taxon>Pollutimonas</taxon>
    </lineage>
</organism>
<name>A0A1M6AMH1_9BURK</name>
<feature type="transmembrane region" description="Helical" evidence="2">
    <location>
        <begin position="194"/>
        <end position="213"/>
    </location>
</feature>
<dbReference type="GO" id="GO:0005886">
    <property type="term" value="C:plasma membrane"/>
    <property type="evidence" value="ECO:0007669"/>
    <property type="project" value="InterPro"/>
</dbReference>
<protein>
    <submittedName>
        <fullName evidence="4">Anti-sigma-K factor RskA</fullName>
    </submittedName>
</protein>
<evidence type="ECO:0000256" key="2">
    <source>
        <dbReference type="SAM" id="Phobius"/>
    </source>
</evidence>
<dbReference type="AlphaFoldDB" id="A0A1M6AMH1"/>
<gene>
    <name evidence="4" type="ORF">SAMN04488135_12264</name>
</gene>
<feature type="compositionally biased region" description="Pro residues" evidence="1">
    <location>
        <begin position="112"/>
        <end position="122"/>
    </location>
</feature>
<proteinExistence type="predicted"/>
<feature type="region of interest" description="Disordered" evidence="1">
    <location>
        <begin position="76"/>
        <end position="130"/>
    </location>
</feature>
<dbReference type="EMBL" id="FQXE01000022">
    <property type="protein sequence ID" value="SHI37631.1"/>
    <property type="molecule type" value="Genomic_DNA"/>
</dbReference>
<keyword evidence="2" id="KW-0472">Membrane</keyword>
<dbReference type="InterPro" id="IPR018764">
    <property type="entry name" value="RskA_C"/>
</dbReference>
<evidence type="ECO:0000259" key="3">
    <source>
        <dbReference type="Pfam" id="PF10099"/>
    </source>
</evidence>
<feature type="region of interest" description="Disordered" evidence="1">
    <location>
        <begin position="343"/>
        <end position="379"/>
    </location>
</feature>
<evidence type="ECO:0000256" key="1">
    <source>
        <dbReference type="SAM" id="MobiDB-lite"/>
    </source>
</evidence>
<sequence length="379" mass="38670">MSGTQTSDRGILIAEYTLGLLNLQETSQAQALLGEDGQAAIAALQWENSFLDLVDLLPPVDPGPQSLRQLQATLGHAPVPAPAPAPAASTRTGAQRFAPLHGGGAKIEPSLSPSPSPSPPAARAPDPAKPEYETLTVAAALRTREKPIENHQAPAQAVPAAASARPPRVKAADAGAAAQPRNHAPAAAKAGNIWLWRIASLVFALIALTLSLMPAKPVAPPVTVVELAPTRAAIMQAPGQSSTPGWVVTVDPQGNVLMNPQVRSDIPADASVQLWTHNKNMPQPRSLGLIDPNQPVTVPANLMGEISPDQIFEMTQEPAGGAPSASPTGPILFIGRIVTFGRPALAAPGGGPGTGPGPATGPNQPAANPPLASPPAASQ</sequence>
<dbReference type="STRING" id="658167.SAMN04488135_12264"/>
<feature type="compositionally biased region" description="Gly residues" evidence="1">
    <location>
        <begin position="348"/>
        <end position="358"/>
    </location>
</feature>
<dbReference type="Proteomes" id="UP000184226">
    <property type="component" value="Unassembled WGS sequence"/>
</dbReference>
<reference evidence="4 5" key="1">
    <citation type="submission" date="2016-11" db="EMBL/GenBank/DDBJ databases">
        <authorList>
            <person name="Jaros S."/>
            <person name="Januszkiewicz K."/>
            <person name="Wedrychowicz H."/>
        </authorList>
    </citation>
    <scope>NUCLEOTIDE SEQUENCE [LARGE SCALE GENOMIC DNA]</scope>
    <source>
        <strain evidence="4 5">CGMCC 1.10190</strain>
    </source>
</reference>
<dbReference type="Pfam" id="PF10099">
    <property type="entry name" value="RskA_C"/>
    <property type="match status" value="1"/>
</dbReference>
<keyword evidence="5" id="KW-1185">Reference proteome</keyword>
<keyword evidence="2" id="KW-0812">Transmembrane</keyword>
<dbReference type="RefSeq" id="WP_073109767.1">
    <property type="nucleotide sequence ID" value="NZ_FQXE01000022.1"/>
</dbReference>